<evidence type="ECO:0000259" key="16">
    <source>
        <dbReference type="PROSITE" id="PS51068"/>
    </source>
</evidence>
<protein>
    <recommendedName>
        <fullName evidence="3">DNA-(apurinic or apyrimidinic site) lyase</fullName>
        <ecNumber evidence="3">4.2.99.18</ecNumber>
    </recommendedName>
</protein>
<evidence type="ECO:0000256" key="4">
    <source>
        <dbReference type="ARBA" id="ARBA00022723"/>
    </source>
</evidence>
<dbReference type="Proteomes" id="UP000599009">
    <property type="component" value="Unassembled WGS sequence"/>
</dbReference>
<organism evidence="17 18">
    <name type="scientific">Luteimonas terricola</name>
    <dbReference type="NCBI Taxonomy" id="645597"/>
    <lineage>
        <taxon>Bacteria</taxon>
        <taxon>Pseudomonadati</taxon>
        <taxon>Pseudomonadota</taxon>
        <taxon>Gammaproteobacteria</taxon>
        <taxon>Lysobacterales</taxon>
        <taxon>Lysobacteraceae</taxon>
        <taxon>Luteimonas</taxon>
    </lineage>
</organism>
<evidence type="ECO:0000256" key="9">
    <source>
        <dbReference type="ARBA" id="ARBA00023125"/>
    </source>
</evidence>
<keyword evidence="9" id="KW-0238">DNA-binding</keyword>
<dbReference type="SMART" id="SM00898">
    <property type="entry name" value="Fapy_DNA_glyco"/>
    <property type="match status" value="1"/>
</dbReference>
<name>A0ABQ2EE04_9GAMM</name>
<evidence type="ECO:0000259" key="15">
    <source>
        <dbReference type="PROSITE" id="PS51066"/>
    </source>
</evidence>
<evidence type="ECO:0000256" key="2">
    <source>
        <dbReference type="ARBA" id="ARBA00009409"/>
    </source>
</evidence>
<evidence type="ECO:0000256" key="8">
    <source>
        <dbReference type="ARBA" id="ARBA00022833"/>
    </source>
</evidence>
<dbReference type="Pfam" id="PF01149">
    <property type="entry name" value="Fapy_DNA_glyco"/>
    <property type="match status" value="1"/>
</dbReference>
<dbReference type="InterPro" id="IPR010663">
    <property type="entry name" value="Znf_FPG/IleRS"/>
</dbReference>
<evidence type="ECO:0000256" key="6">
    <source>
        <dbReference type="ARBA" id="ARBA00022771"/>
    </source>
</evidence>
<reference evidence="18" key="1">
    <citation type="journal article" date="2019" name="Int. J. Syst. Evol. Microbiol.">
        <title>The Global Catalogue of Microorganisms (GCM) 10K type strain sequencing project: providing services to taxonomists for standard genome sequencing and annotation.</title>
        <authorList>
            <consortium name="The Broad Institute Genomics Platform"/>
            <consortium name="The Broad Institute Genome Sequencing Center for Infectious Disease"/>
            <person name="Wu L."/>
            <person name="Ma J."/>
        </authorList>
    </citation>
    <scope>NUCLEOTIDE SEQUENCE [LARGE SCALE GENOMIC DNA]</scope>
    <source>
        <strain evidence="18">CGMCC 1.8985</strain>
    </source>
</reference>
<keyword evidence="6 14" id="KW-0863">Zinc-finger</keyword>
<comment type="caution">
    <text evidence="17">The sequence shown here is derived from an EMBL/GenBank/DDBJ whole genome shotgun (WGS) entry which is preliminary data.</text>
</comment>
<dbReference type="Gene3D" id="3.20.190.10">
    <property type="entry name" value="MutM-like, N-terminal"/>
    <property type="match status" value="1"/>
</dbReference>
<keyword evidence="11" id="KW-0456">Lyase</keyword>
<feature type="domain" description="Formamidopyrimidine-DNA glycosylase catalytic" evidence="16">
    <location>
        <begin position="2"/>
        <end position="99"/>
    </location>
</feature>
<keyword evidence="5" id="KW-0227">DNA damage</keyword>
<dbReference type="InterPro" id="IPR010979">
    <property type="entry name" value="Ribosomal_uS13-like_H2TH"/>
</dbReference>
<keyword evidence="13" id="KW-0326">Glycosidase</keyword>
<evidence type="ECO:0000256" key="13">
    <source>
        <dbReference type="ARBA" id="ARBA00023295"/>
    </source>
</evidence>
<gene>
    <name evidence="17" type="primary">nei</name>
    <name evidence="17" type="ORF">GCM10011394_12870</name>
</gene>
<evidence type="ECO:0000256" key="12">
    <source>
        <dbReference type="ARBA" id="ARBA00023268"/>
    </source>
</evidence>
<dbReference type="PROSITE" id="PS51068">
    <property type="entry name" value="FPG_CAT"/>
    <property type="match status" value="1"/>
</dbReference>
<dbReference type="RefSeq" id="WP_132984800.1">
    <property type="nucleotide sequence ID" value="NZ_BMME01000001.1"/>
</dbReference>
<dbReference type="EC" id="4.2.99.18" evidence="3"/>
<dbReference type="InterPro" id="IPR015886">
    <property type="entry name" value="H2TH_FPG"/>
</dbReference>
<dbReference type="InterPro" id="IPR000214">
    <property type="entry name" value="Znf_DNA_glyclase/AP_lyase"/>
</dbReference>
<keyword evidence="4" id="KW-0479">Metal-binding</keyword>
<keyword evidence="8" id="KW-0862">Zinc</keyword>
<dbReference type="InterPro" id="IPR035937">
    <property type="entry name" value="FPG_N"/>
</dbReference>
<evidence type="ECO:0000313" key="18">
    <source>
        <dbReference type="Proteomes" id="UP000599009"/>
    </source>
</evidence>
<evidence type="ECO:0000256" key="5">
    <source>
        <dbReference type="ARBA" id="ARBA00022763"/>
    </source>
</evidence>
<keyword evidence="17" id="KW-0540">Nuclease</keyword>
<proteinExistence type="inferred from homology"/>
<dbReference type="NCBIfam" id="NF007763">
    <property type="entry name" value="PRK10445.1"/>
    <property type="match status" value="1"/>
</dbReference>
<comment type="similarity">
    <text evidence="2">Belongs to the FPG family.</text>
</comment>
<keyword evidence="18" id="KW-1185">Reference proteome</keyword>
<evidence type="ECO:0000313" key="17">
    <source>
        <dbReference type="EMBL" id="GGK05169.1"/>
    </source>
</evidence>
<dbReference type="Gene3D" id="1.10.8.50">
    <property type="match status" value="1"/>
</dbReference>
<dbReference type="Pfam" id="PF06831">
    <property type="entry name" value="H2TH"/>
    <property type="match status" value="1"/>
</dbReference>
<evidence type="ECO:0000256" key="11">
    <source>
        <dbReference type="ARBA" id="ARBA00023239"/>
    </source>
</evidence>
<dbReference type="EMBL" id="BMME01000001">
    <property type="protein sequence ID" value="GGK05169.1"/>
    <property type="molecule type" value="Genomic_DNA"/>
</dbReference>
<dbReference type="SUPFAM" id="SSF57716">
    <property type="entry name" value="Glucocorticoid receptor-like (DNA-binding domain)"/>
    <property type="match status" value="1"/>
</dbReference>
<keyword evidence="17" id="KW-0255">Endonuclease</keyword>
<keyword evidence="12" id="KW-0511">Multifunctional enzyme</keyword>
<dbReference type="PANTHER" id="PTHR42697">
    <property type="entry name" value="ENDONUCLEASE 8"/>
    <property type="match status" value="1"/>
</dbReference>
<comment type="cofactor">
    <cofactor evidence="1">
        <name>Zn(2+)</name>
        <dbReference type="ChEBI" id="CHEBI:29105"/>
    </cofactor>
</comment>
<evidence type="ECO:0000256" key="7">
    <source>
        <dbReference type="ARBA" id="ARBA00022801"/>
    </source>
</evidence>
<dbReference type="SUPFAM" id="SSF46946">
    <property type="entry name" value="S13-like H2TH domain"/>
    <property type="match status" value="1"/>
</dbReference>
<dbReference type="InterPro" id="IPR012319">
    <property type="entry name" value="FPG_cat"/>
</dbReference>
<evidence type="ECO:0000256" key="14">
    <source>
        <dbReference type="PROSITE-ProRule" id="PRU00391"/>
    </source>
</evidence>
<keyword evidence="7" id="KW-0378">Hydrolase</keyword>
<sequence>MPEGPEIRRAADRLAAAVAGEALVRAWFAFPGLKRFEASLVGRRIESITPRGKALLIRFDDGWTMYSHNQLYGVWKVVAAGERPETKRSLRVALDTARGAILLYSASDVSMWRSDEVESHPFLLGLGPDVLDPALDATAVAARLQSPGFRGRALGGLLLDQGFLAGMGNYLRSEVLFAAGLRPGRRPKDLDPERTARLAQALLDIPRLSYATRGIAPADRMRDDYLTDTPDGFRFQVFGREGQPCPACGTAIERMSVGSRRLYLCPACQS</sequence>
<evidence type="ECO:0000256" key="3">
    <source>
        <dbReference type="ARBA" id="ARBA00012720"/>
    </source>
</evidence>
<dbReference type="GO" id="GO:0004519">
    <property type="term" value="F:endonuclease activity"/>
    <property type="evidence" value="ECO:0007669"/>
    <property type="project" value="UniProtKB-KW"/>
</dbReference>
<accession>A0ABQ2EE04</accession>
<evidence type="ECO:0000256" key="10">
    <source>
        <dbReference type="ARBA" id="ARBA00023204"/>
    </source>
</evidence>
<dbReference type="PANTHER" id="PTHR42697:SF1">
    <property type="entry name" value="ENDONUCLEASE 8"/>
    <property type="match status" value="1"/>
</dbReference>
<keyword evidence="10" id="KW-0234">DNA repair</keyword>
<dbReference type="SUPFAM" id="SSF81624">
    <property type="entry name" value="N-terminal domain of MutM-like DNA repair proteins"/>
    <property type="match status" value="1"/>
</dbReference>
<dbReference type="PROSITE" id="PS51066">
    <property type="entry name" value="ZF_FPG_2"/>
    <property type="match status" value="1"/>
</dbReference>
<dbReference type="Pfam" id="PF06827">
    <property type="entry name" value="zf-FPG_IleRS"/>
    <property type="match status" value="1"/>
</dbReference>
<evidence type="ECO:0000256" key="1">
    <source>
        <dbReference type="ARBA" id="ARBA00001947"/>
    </source>
</evidence>
<dbReference type="SMART" id="SM01232">
    <property type="entry name" value="H2TH"/>
    <property type="match status" value="1"/>
</dbReference>
<feature type="domain" description="FPG-type" evidence="15">
    <location>
        <begin position="236"/>
        <end position="270"/>
    </location>
</feature>